<dbReference type="GO" id="GO:0016747">
    <property type="term" value="F:acyltransferase activity, transferring groups other than amino-acyl groups"/>
    <property type="evidence" value="ECO:0007669"/>
    <property type="project" value="InterPro"/>
</dbReference>
<evidence type="ECO:0000313" key="4">
    <source>
        <dbReference type="Proteomes" id="UP000187059"/>
    </source>
</evidence>
<name>A0A1P8UUM7_9RHOB</name>
<dbReference type="InterPro" id="IPR000182">
    <property type="entry name" value="GNAT_dom"/>
</dbReference>
<evidence type="ECO:0000256" key="1">
    <source>
        <dbReference type="SAM" id="MobiDB-lite"/>
    </source>
</evidence>
<dbReference type="PROSITE" id="PS51186">
    <property type="entry name" value="GNAT"/>
    <property type="match status" value="1"/>
</dbReference>
<dbReference type="SUPFAM" id="SSF55729">
    <property type="entry name" value="Acyl-CoA N-acyltransferases (Nat)"/>
    <property type="match status" value="1"/>
</dbReference>
<dbReference type="InterPro" id="IPR016181">
    <property type="entry name" value="Acyl_CoA_acyltransferase"/>
</dbReference>
<dbReference type="Gene3D" id="3.40.630.30">
    <property type="match status" value="1"/>
</dbReference>
<evidence type="ECO:0000313" key="3">
    <source>
        <dbReference type="EMBL" id="APZ53091.1"/>
    </source>
</evidence>
<dbReference type="STRING" id="1250539.Ga0080574_TMP2757"/>
<protein>
    <submittedName>
        <fullName evidence="3">Acetyltransferase (GNAT) domain-containing protein</fullName>
    </submittedName>
</protein>
<sequence length="144" mass="16135">MAVLTPRRAGPEDVPGIAAVLNRWIDETPWYPRAHAPEVLEGFIGEALPDREIWVLGDPIEGYLSLDPETGCVGALYCARTGAGCGKALMDEAKRGRDFLWLHTNAPNLRAQKFYRREGFRQVGGEIAPEPPETVPELRMEWHR</sequence>
<gene>
    <name evidence="3" type="ORF">Ga0080574_TMP2757</name>
</gene>
<feature type="domain" description="N-acetyltransferase" evidence="2">
    <location>
        <begin position="4"/>
        <end position="144"/>
    </location>
</feature>
<proteinExistence type="predicted"/>
<dbReference type="KEGG" id="paby:Ga0080574_TMP2757"/>
<keyword evidence="3" id="KW-0808">Transferase</keyword>
<feature type="region of interest" description="Disordered" evidence="1">
    <location>
        <begin position="125"/>
        <end position="144"/>
    </location>
</feature>
<keyword evidence="4" id="KW-1185">Reference proteome</keyword>
<reference evidence="3 4" key="1">
    <citation type="submission" date="2016-04" db="EMBL/GenBank/DDBJ databases">
        <title>Deep-sea bacteria in the southern Pacific.</title>
        <authorList>
            <person name="Tang K."/>
        </authorList>
    </citation>
    <scope>NUCLEOTIDE SEQUENCE [LARGE SCALE GENOMIC DNA]</scope>
    <source>
        <strain evidence="3 4">JLT2014</strain>
    </source>
</reference>
<dbReference type="AlphaFoldDB" id="A0A1P8UUM7"/>
<evidence type="ECO:0000259" key="2">
    <source>
        <dbReference type="PROSITE" id="PS51186"/>
    </source>
</evidence>
<dbReference type="Proteomes" id="UP000187059">
    <property type="component" value="Chromosome"/>
</dbReference>
<dbReference type="OrthoDB" id="9797417at2"/>
<accession>A0A1P8UUM7</accession>
<dbReference type="EMBL" id="CP015093">
    <property type="protein sequence ID" value="APZ53091.1"/>
    <property type="molecule type" value="Genomic_DNA"/>
</dbReference>
<organism evidence="3 4">
    <name type="scientific">Salipiger abyssi</name>
    <dbReference type="NCBI Taxonomy" id="1250539"/>
    <lineage>
        <taxon>Bacteria</taxon>
        <taxon>Pseudomonadati</taxon>
        <taxon>Pseudomonadota</taxon>
        <taxon>Alphaproteobacteria</taxon>
        <taxon>Rhodobacterales</taxon>
        <taxon>Roseobacteraceae</taxon>
        <taxon>Salipiger</taxon>
    </lineage>
</organism>